<dbReference type="eggNOG" id="KOG1187">
    <property type="taxonomic scope" value="Eukaryota"/>
</dbReference>
<dbReference type="GO" id="GO:0005886">
    <property type="term" value="C:plasma membrane"/>
    <property type="evidence" value="ECO:0007669"/>
    <property type="project" value="TreeGrafter"/>
</dbReference>
<evidence type="ECO:0000313" key="3">
    <source>
        <dbReference type="EMBL" id="ESW11401.1"/>
    </source>
</evidence>
<keyword evidence="4" id="KW-1185">Reference proteome</keyword>
<dbReference type="Gramene" id="ESW11401">
    <property type="protein sequence ID" value="ESW11401"/>
    <property type="gene ID" value="PHAVU_008G026900g"/>
</dbReference>
<feature type="domain" description="Protein kinase" evidence="2">
    <location>
        <begin position="39"/>
        <end position="311"/>
    </location>
</feature>
<dbReference type="Gene3D" id="3.30.200.20">
    <property type="entry name" value="Phosphorylase Kinase, domain 1"/>
    <property type="match status" value="1"/>
</dbReference>
<dbReference type="PANTHER" id="PTHR27003">
    <property type="entry name" value="OS07G0166700 PROTEIN"/>
    <property type="match status" value="1"/>
</dbReference>
<dbReference type="FunFam" id="1.10.510.10:FF:000920">
    <property type="entry name" value="Receptor-like protein kinase ANXUR2"/>
    <property type="match status" value="1"/>
</dbReference>
<dbReference type="InterPro" id="IPR017441">
    <property type="entry name" value="Protein_kinase_ATP_BS"/>
</dbReference>
<dbReference type="InterPro" id="IPR001245">
    <property type="entry name" value="Ser-Thr/Tyr_kinase_cat_dom"/>
</dbReference>
<dbReference type="PROSITE" id="PS00107">
    <property type="entry name" value="PROTEIN_KINASE_ATP"/>
    <property type="match status" value="1"/>
</dbReference>
<dbReference type="GO" id="GO:0009506">
    <property type="term" value="C:plasmodesma"/>
    <property type="evidence" value="ECO:0007669"/>
    <property type="project" value="TreeGrafter"/>
</dbReference>
<dbReference type="EMBL" id="CM002295">
    <property type="protein sequence ID" value="ESW11401.1"/>
    <property type="molecule type" value="Genomic_DNA"/>
</dbReference>
<keyword evidence="1" id="KW-0547">Nucleotide-binding</keyword>
<name>V7B4L0_PHAVU</name>
<dbReference type="Gene3D" id="1.10.510.10">
    <property type="entry name" value="Transferase(Phosphotransferase) domain 1"/>
    <property type="match status" value="1"/>
</dbReference>
<dbReference type="FunFam" id="3.30.200.20:FF:000742">
    <property type="entry name" value="Receptor-like protein kinase ANXUR2"/>
    <property type="match status" value="1"/>
</dbReference>
<dbReference type="Pfam" id="PF07714">
    <property type="entry name" value="PK_Tyr_Ser-Thr"/>
    <property type="match status" value="1"/>
</dbReference>
<dbReference type="InterPro" id="IPR000719">
    <property type="entry name" value="Prot_kinase_dom"/>
</dbReference>
<dbReference type="InterPro" id="IPR011009">
    <property type="entry name" value="Kinase-like_dom_sf"/>
</dbReference>
<dbReference type="SMR" id="V7B4L0"/>
<dbReference type="GO" id="GO:0004714">
    <property type="term" value="F:transmembrane receptor protein tyrosine kinase activity"/>
    <property type="evidence" value="ECO:0007669"/>
    <property type="project" value="InterPro"/>
</dbReference>
<dbReference type="GO" id="GO:0005524">
    <property type="term" value="F:ATP binding"/>
    <property type="evidence" value="ECO:0007669"/>
    <property type="project" value="UniProtKB-UniRule"/>
</dbReference>
<evidence type="ECO:0000259" key="2">
    <source>
        <dbReference type="PROSITE" id="PS50011"/>
    </source>
</evidence>
<feature type="binding site" evidence="1">
    <location>
        <position position="71"/>
    </location>
    <ligand>
        <name>ATP</name>
        <dbReference type="ChEBI" id="CHEBI:30616"/>
    </ligand>
</feature>
<dbReference type="OMA" id="SEFCFPY"/>
<gene>
    <name evidence="3" type="ORF">PHAVU_008G026900g</name>
</gene>
<proteinExistence type="predicted"/>
<dbReference type="PROSITE" id="PS50011">
    <property type="entry name" value="PROTEIN_KINASE_DOM"/>
    <property type="match status" value="1"/>
</dbReference>
<dbReference type="Proteomes" id="UP000000226">
    <property type="component" value="Chromosome 8"/>
</dbReference>
<dbReference type="SUPFAM" id="SSF56112">
    <property type="entry name" value="Protein kinase-like (PK-like)"/>
    <property type="match status" value="1"/>
</dbReference>
<evidence type="ECO:0000313" key="4">
    <source>
        <dbReference type="Proteomes" id="UP000000226"/>
    </source>
</evidence>
<accession>V7B4L0</accession>
<dbReference type="InterPro" id="IPR045272">
    <property type="entry name" value="ANXUR1/2-like"/>
</dbReference>
<evidence type="ECO:0000256" key="1">
    <source>
        <dbReference type="PROSITE-ProRule" id="PRU10141"/>
    </source>
</evidence>
<dbReference type="OrthoDB" id="1658195at2759"/>
<reference evidence="4" key="1">
    <citation type="journal article" date="2014" name="Nat. Genet.">
        <title>A reference genome for common bean and genome-wide analysis of dual domestications.</title>
        <authorList>
            <person name="Schmutz J."/>
            <person name="McClean P.E."/>
            <person name="Mamidi S."/>
            <person name="Wu G.A."/>
            <person name="Cannon S.B."/>
            <person name="Grimwood J."/>
            <person name="Jenkins J."/>
            <person name="Shu S."/>
            <person name="Song Q."/>
            <person name="Chavarro C."/>
            <person name="Torres-Torres M."/>
            <person name="Geffroy V."/>
            <person name="Moghaddam S.M."/>
            <person name="Gao D."/>
            <person name="Abernathy B."/>
            <person name="Barry K."/>
            <person name="Blair M."/>
            <person name="Brick M.A."/>
            <person name="Chovatia M."/>
            <person name="Gepts P."/>
            <person name="Goodstein D.M."/>
            <person name="Gonzales M."/>
            <person name="Hellsten U."/>
            <person name="Hyten D.L."/>
            <person name="Jia G."/>
            <person name="Kelly J.D."/>
            <person name="Kudrna D."/>
            <person name="Lee R."/>
            <person name="Richard M.M."/>
            <person name="Miklas P.N."/>
            <person name="Osorno J.M."/>
            <person name="Rodrigues J."/>
            <person name="Thareau V."/>
            <person name="Urrea C.A."/>
            <person name="Wang M."/>
            <person name="Yu Y."/>
            <person name="Zhang M."/>
            <person name="Wing R.A."/>
            <person name="Cregan P.B."/>
            <person name="Rokhsar D.S."/>
            <person name="Jackson S.A."/>
        </authorList>
    </citation>
    <scope>NUCLEOTIDE SEQUENCE [LARGE SCALE GENOMIC DNA]</scope>
    <source>
        <strain evidence="4">cv. G19833</strain>
    </source>
</reference>
<dbReference type="PANTHER" id="PTHR27003:SF303">
    <property type="entry name" value="TYROSINE KINASE FAMILY PROTEIN"/>
    <property type="match status" value="1"/>
</dbReference>
<sequence length="357" mass="40698">MFFKCFGESSSSARQYPTVIEELCTHFSLDDVRKSTNNFDDKRVIGRGRFGIVYKGCLQHNDGSDYAVAVKRFHVDSSEWFKKEVEILCQLHHPNCVSIVGFCRHEKEKIIVYEYMSNGSLDRHLGDEVREALSWKKRVEICIGAARGLHYLHAGLKRTIIHHDIRPRKILLDDNMHPKLTGFEHSIVGAHFKEKPKPIQSNLARFSLYSPLETVMEGTVTDRSDVYAFGMVLLKVVAARRVLKRNDFGVAAGETLEKKSVEENIDPKIKGKIVPECWKVFIDIALRCMKNERDERPTMGEVEVELEHALLLQEQADVTNINSDYTLLSKTFIIPKSGRELGTSLTSKKDSKLNAMT</sequence>
<dbReference type="AlphaFoldDB" id="V7B4L0"/>
<keyword evidence="1" id="KW-0067">ATP-binding</keyword>
<organism evidence="3 4">
    <name type="scientific">Phaseolus vulgaris</name>
    <name type="common">Kidney bean</name>
    <name type="synonym">French bean</name>
    <dbReference type="NCBI Taxonomy" id="3885"/>
    <lineage>
        <taxon>Eukaryota</taxon>
        <taxon>Viridiplantae</taxon>
        <taxon>Streptophyta</taxon>
        <taxon>Embryophyta</taxon>
        <taxon>Tracheophyta</taxon>
        <taxon>Spermatophyta</taxon>
        <taxon>Magnoliopsida</taxon>
        <taxon>eudicotyledons</taxon>
        <taxon>Gunneridae</taxon>
        <taxon>Pentapetalae</taxon>
        <taxon>rosids</taxon>
        <taxon>fabids</taxon>
        <taxon>Fabales</taxon>
        <taxon>Fabaceae</taxon>
        <taxon>Papilionoideae</taxon>
        <taxon>50 kb inversion clade</taxon>
        <taxon>NPAAA clade</taxon>
        <taxon>indigoferoid/millettioid clade</taxon>
        <taxon>Phaseoleae</taxon>
        <taxon>Phaseolus</taxon>
    </lineage>
</organism>
<protein>
    <recommendedName>
        <fullName evidence="2">Protein kinase domain-containing protein</fullName>
    </recommendedName>
</protein>